<dbReference type="NCBIfam" id="TIGR03838">
    <property type="entry name" value="queuosine_YadB"/>
    <property type="match status" value="1"/>
</dbReference>
<keyword evidence="4 7" id="KW-0862">Zinc</keyword>
<dbReference type="Gene3D" id="3.40.50.620">
    <property type="entry name" value="HUPs"/>
    <property type="match status" value="1"/>
</dbReference>
<evidence type="ECO:0000256" key="6">
    <source>
        <dbReference type="ARBA" id="ARBA00023146"/>
    </source>
</evidence>
<dbReference type="PRINTS" id="PR00987">
    <property type="entry name" value="TRNASYNTHGLU"/>
</dbReference>
<dbReference type="PROSITE" id="PS00178">
    <property type="entry name" value="AA_TRNA_LIGASE_I"/>
    <property type="match status" value="1"/>
</dbReference>
<accession>A0A6H3FD52</accession>
<keyword evidence="1 7" id="KW-0436">Ligase</keyword>
<feature type="binding site" evidence="7">
    <location>
        <position position="195"/>
    </location>
    <ligand>
        <name>L-glutamate</name>
        <dbReference type="ChEBI" id="CHEBI:29985"/>
    </ligand>
</feature>
<dbReference type="EC" id="6.1.1.-" evidence="7"/>
<dbReference type="InterPro" id="IPR000924">
    <property type="entry name" value="Glu/Gln-tRNA-synth"/>
</dbReference>
<feature type="binding site" evidence="7">
    <location>
        <position position="109"/>
    </location>
    <ligand>
        <name>Zn(2+)</name>
        <dbReference type="ChEBI" id="CHEBI:29105"/>
    </ligand>
</feature>
<name>A0A6H3FD52_9BACT</name>
<dbReference type="GO" id="GO:0008270">
    <property type="term" value="F:zinc ion binding"/>
    <property type="evidence" value="ECO:0007669"/>
    <property type="project" value="UniProtKB-UniRule"/>
</dbReference>
<keyword evidence="2 7" id="KW-0479">Metal-binding</keyword>
<dbReference type="RefSeq" id="WP_118229761.1">
    <property type="nucleotide sequence ID" value="NZ_DBFBQU010000210.1"/>
</dbReference>
<keyword evidence="6 7" id="KW-0030">Aminoacyl-tRNA synthetase</keyword>
<dbReference type="InterPro" id="IPR001412">
    <property type="entry name" value="aa-tRNA-synth_I_CS"/>
</dbReference>
<evidence type="ECO:0000256" key="7">
    <source>
        <dbReference type="HAMAP-Rule" id="MF_01428"/>
    </source>
</evidence>
<feature type="binding site" evidence="7">
    <location>
        <position position="107"/>
    </location>
    <ligand>
        <name>Zn(2+)</name>
        <dbReference type="ChEBI" id="CHEBI:29105"/>
    </ligand>
</feature>
<evidence type="ECO:0000256" key="2">
    <source>
        <dbReference type="ARBA" id="ARBA00022723"/>
    </source>
</evidence>
<gene>
    <name evidence="7" type="primary">gluQ</name>
    <name evidence="10" type="ORF">EB812_03270</name>
</gene>
<proteinExistence type="inferred from homology"/>
<feature type="domain" description="Glutamyl/glutaminyl-tRNA synthetase class Ib catalytic" evidence="9">
    <location>
        <begin position="7"/>
        <end position="281"/>
    </location>
</feature>
<evidence type="ECO:0000259" key="9">
    <source>
        <dbReference type="Pfam" id="PF00749"/>
    </source>
</evidence>
<dbReference type="InterPro" id="IPR049940">
    <property type="entry name" value="GluQ/Sye"/>
</dbReference>
<keyword evidence="11" id="KW-1185">Reference proteome</keyword>
<evidence type="ECO:0000313" key="11">
    <source>
        <dbReference type="Proteomes" id="UP000292919"/>
    </source>
</evidence>
<keyword evidence="8" id="KW-0648">Protein biosynthesis</keyword>
<evidence type="ECO:0000256" key="4">
    <source>
        <dbReference type="ARBA" id="ARBA00022833"/>
    </source>
</evidence>
<comment type="caution">
    <text evidence="10">The sequence shown here is derived from an EMBL/GenBank/DDBJ whole genome shotgun (WGS) entry which is preliminary data.</text>
</comment>
<dbReference type="EMBL" id="SIXC01000003">
    <property type="protein sequence ID" value="TBH81124.1"/>
    <property type="molecule type" value="Genomic_DNA"/>
</dbReference>
<feature type="binding site" evidence="7">
    <location>
        <position position="43"/>
    </location>
    <ligand>
        <name>L-glutamate</name>
        <dbReference type="ChEBI" id="CHEBI:29985"/>
    </ligand>
</feature>
<protein>
    <recommendedName>
        <fullName evidence="7">Glutamyl-Q tRNA(Asp) synthetase</fullName>
        <shortName evidence="7">Glu-Q-RSs</shortName>
        <ecNumber evidence="7">6.1.1.-</ecNumber>
    </recommendedName>
</protein>
<dbReference type="PANTHER" id="PTHR43311">
    <property type="entry name" value="GLUTAMATE--TRNA LIGASE"/>
    <property type="match status" value="1"/>
</dbReference>
<evidence type="ECO:0000256" key="8">
    <source>
        <dbReference type="RuleBase" id="RU363037"/>
    </source>
</evidence>
<comment type="cofactor">
    <cofactor evidence="7">
        <name>Zn(2+)</name>
        <dbReference type="ChEBI" id="CHEBI:29105"/>
    </cofactor>
    <text evidence="7">Binds 1 zinc ion per subunit.</text>
</comment>
<comment type="similarity">
    <text evidence="7">Belongs to the class-I aminoacyl-tRNA synthetase family. GluQ subfamily.</text>
</comment>
<comment type="function">
    <text evidence="7">Catalyzes the tRNA-independent activation of glutamate in presence of ATP and the subsequent transfer of glutamate onto a tRNA(Asp). Glutamate is transferred on the 2-amino-5-(4,5-dihydroxy-2-cyclopenten-1-yl) moiety of the queuosine in the wobble position of the QUC anticodon.</text>
</comment>
<dbReference type="AlphaFoldDB" id="A0A6H3FD52"/>
<feature type="binding site" evidence="7">
    <location>
        <position position="213"/>
    </location>
    <ligand>
        <name>L-glutamate</name>
        <dbReference type="ChEBI" id="CHEBI:29985"/>
    </ligand>
</feature>
<keyword evidence="5 7" id="KW-0067">ATP-binding</keyword>
<dbReference type="Pfam" id="PF00749">
    <property type="entry name" value="tRNA-synt_1c"/>
    <property type="match status" value="1"/>
</dbReference>
<evidence type="ECO:0000256" key="5">
    <source>
        <dbReference type="ARBA" id="ARBA00022840"/>
    </source>
</evidence>
<reference evidence="10 11" key="1">
    <citation type="submission" date="2018-12" db="EMBL/GenBank/DDBJ databases">
        <title>First genome draft of Desulfovibrio legallis sp. nov.</title>
        <authorList>
            <person name="Ben Dhia O."/>
            <person name="Najjari A."/>
            <person name="Ferjani R."/>
            <person name="Fhoula I."/>
            <person name="Fardeau M.-L."/>
            <person name="Boudabbous A."/>
            <person name="Ouzari H.I."/>
        </authorList>
    </citation>
    <scope>NUCLEOTIDE SEQUENCE [LARGE SCALE GENOMIC DNA]</scope>
    <source>
        <strain evidence="10 11">H1T</strain>
    </source>
</reference>
<feature type="short sequence motif" description="'KMSKS' region" evidence="7">
    <location>
        <begin position="251"/>
        <end position="255"/>
    </location>
</feature>
<evidence type="ECO:0000256" key="3">
    <source>
        <dbReference type="ARBA" id="ARBA00022741"/>
    </source>
</evidence>
<dbReference type="GO" id="GO:0005829">
    <property type="term" value="C:cytosol"/>
    <property type="evidence" value="ECO:0007669"/>
    <property type="project" value="TreeGrafter"/>
</dbReference>
<dbReference type="GO" id="GO:0005524">
    <property type="term" value="F:ATP binding"/>
    <property type="evidence" value="ECO:0007669"/>
    <property type="project" value="UniProtKB-KW"/>
</dbReference>
<dbReference type="Proteomes" id="UP000292919">
    <property type="component" value="Unassembled WGS sequence"/>
</dbReference>
<evidence type="ECO:0000313" key="10">
    <source>
        <dbReference type="EMBL" id="TBH81124.1"/>
    </source>
</evidence>
<feature type="short sequence motif" description="'HIGH' region" evidence="7">
    <location>
        <begin position="10"/>
        <end position="20"/>
    </location>
</feature>
<dbReference type="InterPro" id="IPR020058">
    <property type="entry name" value="Glu/Gln-tRNA-synth_Ib_cat-dom"/>
</dbReference>
<dbReference type="SUPFAM" id="SSF52374">
    <property type="entry name" value="Nucleotidylyl transferase"/>
    <property type="match status" value="1"/>
</dbReference>
<feature type="binding site" evidence="7">
    <location>
        <position position="254"/>
    </location>
    <ligand>
        <name>ATP</name>
        <dbReference type="ChEBI" id="CHEBI:30616"/>
    </ligand>
</feature>
<feature type="binding site" evidence="7">
    <location>
        <begin position="7"/>
        <end position="11"/>
    </location>
    <ligand>
        <name>L-glutamate</name>
        <dbReference type="ChEBI" id="CHEBI:29985"/>
    </ligand>
</feature>
<dbReference type="InterPro" id="IPR014729">
    <property type="entry name" value="Rossmann-like_a/b/a_fold"/>
</dbReference>
<evidence type="ECO:0000256" key="1">
    <source>
        <dbReference type="ARBA" id="ARBA00022598"/>
    </source>
</evidence>
<keyword evidence="3 7" id="KW-0547">Nucleotide-binding</keyword>
<dbReference type="GO" id="GO:0006400">
    <property type="term" value="P:tRNA modification"/>
    <property type="evidence" value="ECO:0007669"/>
    <property type="project" value="InterPro"/>
</dbReference>
<sequence length="323" mass="34761">MIRCCGRLAPSPTGLLHLGNAWAFLLAWLAARAQGGRLLLRLEDIDPQRSRPELAAAALEDLRWLGLDWDAGPDLGGPHAPYVQSLRTDLYAAALARLEAQGLTYPCFCSRRELRQLAAAPHVDDRGAPYPGTCRRLSAAQRQALLAQGRHAALRLRCPPESISFVDAVQGPQCFTLADCGGDFALRRSDGVVAYQLAAALDDGLMGVTQVVRGRDILPSTPRQIVLLRLLRLPVPAYAHVPLLLDAAGERLAKRHHSLALRTLRERGVDARLVVGLLGRLAGCNPSGAALRPQDLLADFSLAKLPRADIHLEAGLVDGLLAG</sequence>
<feature type="binding site" evidence="7">
    <location>
        <position position="130"/>
    </location>
    <ligand>
        <name>Zn(2+)</name>
        <dbReference type="ChEBI" id="CHEBI:29105"/>
    </ligand>
</feature>
<dbReference type="NCBIfam" id="NF004314">
    <property type="entry name" value="PRK05710.1-3"/>
    <property type="match status" value="1"/>
</dbReference>
<dbReference type="NCBIfam" id="NF004315">
    <property type="entry name" value="PRK05710.1-4"/>
    <property type="match status" value="1"/>
</dbReference>
<feature type="binding site" evidence="7">
    <location>
        <position position="134"/>
    </location>
    <ligand>
        <name>Zn(2+)</name>
        <dbReference type="ChEBI" id="CHEBI:29105"/>
    </ligand>
</feature>
<dbReference type="InterPro" id="IPR022380">
    <property type="entry name" value="Glu-Q_tRNA(Asp)_Synthase"/>
</dbReference>
<dbReference type="GO" id="GO:0004818">
    <property type="term" value="F:glutamate-tRNA ligase activity"/>
    <property type="evidence" value="ECO:0007669"/>
    <property type="project" value="TreeGrafter"/>
</dbReference>
<dbReference type="HAMAP" id="MF_01428">
    <property type="entry name" value="Glu_Q_tRNA_synth"/>
    <property type="match status" value="1"/>
</dbReference>
<dbReference type="PANTHER" id="PTHR43311:SF1">
    <property type="entry name" value="GLUTAMYL-Q TRNA(ASP) SYNTHETASE"/>
    <property type="match status" value="1"/>
</dbReference>
<organism evidence="10 11">
    <name type="scientific">Desulfovibrio legallii</name>
    <dbReference type="NCBI Taxonomy" id="571438"/>
    <lineage>
        <taxon>Bacteria</taxon>
        <taxon>Pseudomonadati</taxon>
        <taxon>Thermodesulfobacteriota</taxon>
        <taxon>Desulfovibrionia</taxon>
        <taxon>Desulfovibrionales</taxon>
        <taxon>Desulfovibrionaceae</taxon>
        <taxon>Desulfovibrio</taxon>
    </lineage>
</organism>
<dbReference type="GO" id="GO:0006424">
    <property type="term" value="P:glutamyl-tRNA aminoacylation"/>
    <property type="evidence" value="ECO:0007669"/>
    <property type="project" value="InterPro"/>
</dbReference>